<accession>A0A1V9XZC3</accession>
<keyword evidence="2" id="KW-1185">Reference proteome</keyword>
<evidence type="ECO:0000313" key="2">
    <source>
        <dbReference type="Proteomes" id="UP000192247"/>
    </source>
</evidence>
<dbReference type="Proteomes" id="UP000192247">
    <property type="component" value="Unassembled WGS sequence"/>
</dbReference>
<reference evidence="1 2" key="1">
    <citation type="journal article" date="2017" name="Gigascience">
        <title>Draft genome of the honey bee ectoparasitic mite, Tropilaelaps mercedesae, is shaped by the parasitic life history.</title>
        <authorList>
            <person name="Dong X."/>
            <person name="Armstrong S.D."/>
            <person name="Xia D."/>
            <person name="Makepeace B.L."/>
            <person name="Darby A.C."/>
            <person name="Kadowaki T."/>
        </authorList>
    </citation>
    <scope>NUCLEOTIDE SEQUENCE [LARGE SCALE GENOMIC DNA]</scope>
    <source>
        <strain evidence="1">Wuxi-XJTLU</strain>
    </source>
</reference>
<dbReference type="AlphaFoldDB" id="A0A1V9XZC3"/>
<protein>
    <submittedName>
        <fullName evidence="1">Uncharacterized protein</fullName>
    </submittedName>
</protein>
<organism evidence="1 2">
    <name type="scientific">Tropilaelaps mercedesae</name>
    <dbReference type="NCBI Taxonomy" id="418985"/>
    <lineage>
        <taxon>Eukaryota</taxon>
        <taxon>Metazoa</taxon>
        <taxon>Ecdysozoa</taxon>
        <taxon>Arthropoda</taxon>
        <taxon>Chelicerata</taxon>
        <taxon>Arachnida</taxon>
        <taxon>Acari</taxon>
        <taxon>Parasitiformes</taxon>
        <taxon>Mesostigmata</taxon>
        <taxon>Gamasina</taxon>
        <taxon>Dermanyssoidea</taxon>
        <taxon>Laelapidae</taxon>
        <taxon>Tropilaelaps</taxon>
    </lineage>
</organism>
<gene>
    <name evidence="1" type="ORF">BIW11_02664</name>
</gene>
<sequence length="261" mass="30125">MALRYEQVLSISSGPLVHQSSSCRQSAMLSRCVSYALTHGQTLNDSHPDRWQTLTHCQDHFFFWLNEEISLRAFHRHSHRDPAREMNGGDVAVRSADGYATGSPFCQRLREQMDAARTLTLRRRDFVSIPSLMAWYTRKALTAFGRFERLFTRPYTLFVTLAKVKSAEIRLRGCIELYLELLENFGVEKMRRQQCLCRGEKSPAEMQPQNGHRTIFIQERQTPLRVRAMPNPTVLTLGPVVKEKSHQEQLALHFDVFGRGT</sequence>
<proteinExistence type="predicted"/>
<dbReference type="EMBL" id="MNPL01001800">
    <property type="protein sequence ID" value="OQR78810.1"/>
    <property type="molecule type" value="Genomic_DNA"/>
</dbReference>
<dbReference type="InParanoid" id="A0A1V9XZC3"/>
<comment type="caution">
    <text evidence="1">The sequence shown here is derived from an EMBL/GenBank/DDBJ whole genome shotgun (WGS) entry which is preliminary data.</text>
</comment>
<evidence type="ECO:0000313" key="1">
    <source>
        <dbReference type="EMBL" id="OQR78810.1"/>
    </source>
</evidence>
<name>A0A1V9XZC3_9ACAR</name>